<proteinExistence type="predicted"/>
<gene>
    <name evidence="1" type="ORF">K3G42_028415</name>
</gene>
<keyword evidence="2" id="KW-1185">Reference proteome</keyword>
<dbReference type="EMBL" id="CM037615">
    <property type="protein sequence ID" value="KAH8014330.1"/>
    <property type="molecule type" value="Genomic_DNA"/>
</dbReference>
<name>A0ACB8G485_9SAUR</name>
<protein>
    <submittedName>
        <fullName evidence="1">Uncharacterized protein</fullName>
    </submittedName>
</protein>
<comment type="caution">
    <text evidence="1">The sequence shown here is derived from an EMBL/GenBank/DDBJ whole genome shotgun (WGS) entry which is preliminary data.</text>
</comment>
<dbReference type="Proteomes" id="UP000827872">
    <property type="component" value="Linkage Group LG02"/>
</dbReference>
<sequence length="132" mass="15020">MGHTVQLAKDGGHFLPAISLNPLGARIPARNDIDELMKKTLKHSQIVKSLRNTAKIVKILSSFHSSFILYLPQLFARTLYYSILYNTNMQNEAMFRNPEAKQIHQQSTLTTVTVQWQQLNKTIDSAQVSIRP</sequence>
<evidence type="ECO:0000313" key="2">
    <source>
        <dbReference type="Proteomes" id="UP000827872"/>
    </source>
</evidence>
<organism evidence="1 2">
    <name type="scientific">Sphaerodactylus townsendi</name>
    <dbReference type="NCBI Taxonomy" id="933632"/>
    <lineage>
        <taxon>Eukaryota</taxon>
        <taxon>Metazoa</taxon>
        <taxon>Chordata</taxon>
        <taxon>Craniata</taxon>
        <taxon>Vertebrata</taxon>
        <taxon>Euteleostomi</taxon>
        <taxon>Lepidosauria</taxon>
        <taxon>Squamata</taxon>
        <taxon>Bifurcata</taxon>
        <taxon>Gekkota</taxon>
        <taxon>Sphaerodactylidae</taxon>
        <taxon>Sphaerodactylus</taxon>
    </lineage>
</organism>
<reference evidence="1" key="1">
    <citation type="submission" date="2021-08" db="EMBL/GenBank/DDBJ databases">
        <title>The first chromosome-level gecko genome reveals the dynamic sex chromosomes of Neotropical dwarf geckos (Sphaerodactylidae: Sphaerodactylus).</title>
        <authorList>
            <person name="Pinto B.J."/>
            <person name="Keating S.E."/>
            <person name="Gamble T."/>
        </authorList>
    </citation>
    <scope>NUCLEOTIDE SEQUENCE</scope>
    <source>
        <strain evidence="1">TG3544</strain>
    </source>
</reference>
<accession>A0ACB8G485</accession>
<evidence type="ECO:0000313" key="1">
    <source>
        <dbReference type="EMBL" id="KAH8014330.1"/>
    </source>
</evidence>